<keyword evidence="4" id="KW-0547">Nucleotide-binding</keyword>
<evidence type="ECO:0000256" key="7">
    <source>
        <dbReference type="ARBA" id="ARBA00047899"/>
    </source>
</evidence>
<dbReference type="SUPFAM" id="SSF56112">
    <property type="entry name" value="Protein kinase-like (PK-like)"/>
    <property type="match status" value="1"/>
</dbReference>
<evidence type="ECO:0000256" key="8">
    <source>
        <dbReference type="ARBA" id="ARBA00048679"/>
    </source>
</evidence>
<dbReference type="GO" id="GO:0005524">
    <property type="term" value="F:ATP binding"/>
    <property type="evidence" value="ECO:0007669"/>
    <property type="project" value="UniProtKB-KW"/>
</dbReference>
<dbReference type="Gene3D" id="1.10.510.10">
    <property type="entry name" value="Transferase(Phosphotransferase) domain 1"/>
    <property type="match status" value="1"/>
</dbReference>
<dbReference type="AlphaFoldDB" id="A0AB74CMH2"/>
<keyword evidence="2" id="KW-0723">Serine/threonine-protein kinase</keyword>
<dbReference type="EMBL" id="QQZZ01000034">
    <property type="protein sequence ID" value="RMZ46532.1"/>
    <property type="molecule type" value="Genomic_DNA"/>
</dbReference>
<evidence type="ECO:0000256" key="3">
    <source>
        <dbReference type="ARBA" id="ARBA00022679"/>
    </source>
</evidence>
<dbReference type="InterPro" id="IPR051334">
    <property type="entry name" value="SRPK"/>
</dbReference>
<comment type="catalytic activity">
    <reaction evidence="8">
        <text>L-seryl-[protein] + ATP = O-phospho-L-seryl-[protein] + ADP + H(+)</text>
        <dbReference type="Rhea" id="RHEA:17989"/>
        <dbReference type="Rhea" id="RHEA-COMP:9863"/>
        <dbReference type="Rhea" id="RHEA-COMP:11604"/>
        <dbReference type="ChEBI" id="CHEBI:15378"/>
        <dbReference type="ChEBI" id="CHEBI:29999"/>
        <dbReference type="ChEBI" id="CHEBI:30616"/>
        <dbReference type="ChEBI" id="CHEBI:83421"/>
        <dbReference type="ChEBI" id="CHEBI:456216"/>
        <dbReference type="EC" id="2.7.11.1"/>
    </reaction>
</comment>
<reference evidence="10 11" key="1">
    <citation type="submission" date="2018-07" db="EMBL/GenBank/DDBJ databases">
        <title>Identification of spontaneous genetic mutation associated with occurrence of a yellow conidial color mutant of Aspergillus flavus.</title>
        <authorList>
            <person name="Chang P.-K."/>
            <person name="Mack B.M."/>
            <person name="Scharfenstein L."/>
            <person name="Gilbert M.K."/>
        </authorList>
    </citation>
    <scope>NUCLEOTIDE SEQUENCE [LARGE SCALE GENOMIC DNA]</scope>
    <source>
        <strain evidence="10 11">CA14</strain>
    </source>
</reference>
<name>A0AB74CMH2_ASPFL</name>
<proteinExistence type="predicted"/>
<dbReference type="GO" id="GO:0005737">
    <property type="term" value="C:cytoplasm"/>
    <property type="evidence" value="ECO:0007669"/>
    <property type="project" value="TreeGrafter"/>
</dbReference>
<keyword evidence="5" id="KW-0418">Kinase</keyword>
<comment type="caution">
    <text evidence="10">The sequence shown here is derived from an EMBL/GenBank/DDBJ whole genome shotgun (WGS) entry which is preliminary data.</text>
</comment>
<dbReference type="InterPro" id="IPR000719">
    <property type="entry name" value="Prot_kinase_dom"/>
</dbReference>
<evidence type="ECO:0000256" key="6">
    <source>
        <dbReference type="ARBA" id="ARBA00022840"/>
    </source>
</evidence>
<dbReference type="GO" id="GO:0000245">
    <property type="term" value="P:spliceosomal complex assembly"/>
    <property type="evidence" value="ECO:0007669"/>
    <property type="project" value="TreeGrafter"/>
</dbReference>
<dbReference type="EC" id="2.7.11.1" evidence="1"/>
<evidence type="ECO:0000313" key="11">
    <source>
        <dbReference type="Proteomes" id="UP000275480"/>
    </source>
</evidence>
<evidence type="ECO:0000256" key="5">
    <source>
        <dbReference type="ARBA" id="ARBA00022777"/>
    </source>
</evidence>
<evidence type="ECO:0000256" key="4">
    <source>
        <dbReference type="ARBA" id="ARBA00022741"/>
    </source>
</evidence>
<organism evidence="10 11">
    <name type="scientific">Aspergillus flavus</name>
    <dbReference type="NCBI Taxonomy" id="5059"/>
    <lineage>
        <taxon>Eukaryota</taxon>
        <taxon>Fungi</taxon>
        <taxon>Dikarya</taxon>
        <taxon>Ascomycota</taxon>
        <taxon>Pezizomycotina</taxon>
        <taxon>Eurotiomycetes</taxon>
        <taxon>Eurotiomycetidae</taxon>
        <taxon>Eurotiales</taxon>
        <taxon>Aspergillaceae</taxon>
        <taxon>Aspergillus</taxon>
        <taxon>Aspergillus subgen. Circumdati</taxon>
    </lineage>
</organism>
<dbReference type="PANTHER" id="PTHR47634:SF9">
    <property type="entry name" value="PROTEIN KINASE DOMAIN-CONTAINING PROTEIN-RELATED"/>
    <property type="match status" value="1"/>
</dbReference>
<evidence type="ECO:0000259" key="9">
    <source>
        <dbReference type="PROSITE" id="PS50011"/>
    </source>
</evidence>
<protein>
    <recommendedName>
        <fullName evidence="1">non-specific serine/threonine protein kinase</fullName>
        <ecNumber evidence="1">2.7.11.1</ecNumber>
    </recommendedName>
</protein>
<dbReference type="Gene3D" id="3.30.200.20">
    <property type="entry name" value="Phosphorylase Kinase, domain 1"/>
    <property type="match status" value="1"/>
</dbReference>
<dbReference type="GO" id="GO:0050684">
    <property type="term" value="P:regulation of mRNA processing"/>
    <property type="evidence" value="ECO:0007669"/>
    <property type="project" value="TreeGrafter"/>
</dbReference>
<dbReference type="InterPro" id="IPR011009">
    <property type="entry name" value="Kinase-like_dom_sf"/>
</dbReference>
<evidence type="ECO:0000256" key="2">
    <source>
        <dbReference type="ARBA" id="ARBA00022527"/>
    </source>
</evidence>
<gene>
    <name evidence="10" type="ORF">CA14_008168</name>
</gene>
<evidence type="ECO:0000256" key="1">
    <source>
        <dbReference type="ARBA" id="ARBA00012513"/>
    </source>
</evidence>
<feature type="domain" description="Protein kinase" evidence="9">
    <location>
        <begin position="42"/>
        <end position="178"/>
    </location>
</feature>
<dbReference type="PANTHER" id="PTHR47634">
    <property type="entry name" value="PROTEIN KINASE DOMAIN-CONTAINING PROTEIN-RELATED"/>
    <property type="match status" value="1"/>
</dbReference>
<sequence length="178" mass="20746">MCFPTTGFDIVTPSQILEERFEDLRKGQYYPVNIGDIFRFKYQVAGKLGFGISSTVWLARDLEGHQYVTLKLYTRSESDLAEFQIYNLLNKGSSSHPGYVHKPMWESLRDLLYRDPTHRFTEELLKAELMQVFLALDYLHNECKLVHTDIKGDNILQEIEDESILEKFTEAEMEDPSP</sequence>
<comment type="catalytic activity">
    <reaction evidence="7">
        <text>L-threonyl-[protein] + ATP = O-phospho-L-threonyl-[protein] + ADP + H(+)</text>
        <dbReference type="Rhea" id="RHEA:46608"/>
        <dbReference type="Rhea" id="RHEA-COMP:11060"/>
        <dbReference type="Rhea" id="RHEA-COMP:11605"/>
        <dbReference type="ChEBI" id="CHEBI:15378"/>
        <dbReference type="ChEBI" id="CHEBI:30013"/>
        <dbReference type="ChEBI" id="CHEBI:30616"/>
        <dbReference type="ChEBI" id="CHEBI:61977"/>
        <dbReference type="ChEBI" id="CHEBI:456216"/>
        <dbReference type="EC" id="2.7.11.1"/>
    </reaction>
</comment>
<accession>A0AB74CMH2</accession>
<dbReference type="Proteomes" id="UP000275480">
    <property type="component" value="Unassembled WGS sequence"/>
</dbReference>
<keyword evidence="6" id="KW-0067">ATP-binding</keyword>
<dbReference type="GO" id="GO:0005634">
    <property type="term" value="C:nucleus"/>
    <property type="evidence" value="ECO:0007669"/>
    <property type="project" value="TreeGrafter"/>
</dbReference>
<evidence type="ECO:0000313" key="10">
    <source>
        <dbReference type="EMBL" id="RMZ46532.1"/>
    </source>
</evidence>
<dbReference type="PROSITE" id="PS50011">
    <property type="entry name" value="PROTEIN_KINASE_DOM"/>
    <property type="match status" value="1"/>
</dbReference>
<dbReference type="GO" id="GO:0004674">
    <property type="term" value="F:protein serine/threonine kinase activity"/>
    <property type="evidence" value="ECO:0007669"/>
    <property type="project" value="UniProtKB-KW"/>
</dbReference>
<keyword evidence="3" id="KW-0808">Transferase</keyword>